<dbReference type="PANTHER" id="PTHR18964:SF146">
    <property type="entry name" value="POLYPHOSPHATE GLUCOKINASE"/>
    <property type="match status" value="1"/>
</dbReference>
<dbReference type="Gene3D" id="3.30.420.40">
    <property type="match status" value="2"/>
</dbReference>
<sequence length="268" mass="28003">MSNARVTVLASDHSPSPSSHTGFGIDIGGSGVKGAMVDLRTGEFVGDRHRIPTPQPATPAAVADACAEIVEHFGWTGPVGLTVPGVVRNGVMRSAANIDDSWKGTDLTALFSERLGGRRVSVLNDADAAGIAEHRFGGGADTSEGTVILLTFGTGIGSALIYNGTLIPNTEFGHLEVDGKEAEHQASAKVRDDKGWTLAKWSKKVSKVLHHYEAIFSPELFIVGGGISRKGDQWIPLLTNQTPVVAAKLRNTAGIVGAAIAVDEGLSF</sequence>
<evidence type="ECO:0000256" key="2">
    <source>
        <dbReference type="SAM" id="MobiDB-lite"/>
    </source>
</evidence>
<protein>
    <submittedName>
        <fullName evidence="3">ROK family protein</fullName>
    </submittedName>
</protein>
<dbReference type="EMBL" id="CP136137">
    <property type="protein sequence ID" value="WYY07156.1"/>
    <property type="molecule type" value="Genomic_DNA"/>
</dbReference>
<dbReference type="RefSeq" id="WP_066167696.1">
    <property type="nucleotide sequence ID" value="NZ_CP136137.1"/>
</dbReference>
<evidence type="ECO:0000313" key="4">
    <source>
        <dbReference type="Proteomes" id="UP001479933"/>
    </source>
</evidence>
<dbReference type="InterPro" id="IPR000600">
    <property type="entry name" value="ROK"/>
</dbReference>
<proteinExistence type="inferred from homology"/>
<accession>A0ABZ2U1C4</accession>
<dbReference type="CDD" id="cd24058">
    <property type="entry name" value="ASKHA_NBD_ROK_PPGK"/>
    <property type="match status" value="1"/>
</dbReference>
<organism evidence="3 4">
    <name type="scientific">Gordonia hydrophobica</name>
    <dbReference type="NCBI Taxonomy" id="40516"/>
    <lineage>
        <taxon>Bacteria</taxon>
        <taxon>Bacillati</taxon>
        <taxon>Actinomycetota</taxon>
        <taxon>Actinomycetes</taxon>
        <taxon>Mycobacteriales</taxon>
        <taxon>Gordoniaceae</taxon>
        <taxon>Gordonia</taxon>
    </lineage>
</organism>
<evidence type="ECO:0000313" key="3">
    <source>
        <dbReference type="EMBL" id="WYY07156.1"/>
    </source>
</evidence>
<comment type="similarity">
    <text evidence="1">Belongs to the ROK (NagC/XylR) family.</text>
</comment>
<dbReference type="NCBIfam" id="NF045942">
    <property type="entry name" value="PolPhglucPhase"/>
    <property type="match status" value="1"/>
</dbReference>
<dbReference type="InterPro" id="IPR043129">
    <property type="entry name" value="ATPase_NBD"/>
</dbReference>
<evidence type="ECO:0000256" key="1">
    <source>
        <dbReference type="ARBA" id="ARBA00006479"/>
    </source>
</evidence>
<name>A0ABZ2U1C4_9ACTN</name>
<dbReference type="Pfam" id="PF00480">
    <property type="entry name" value="ROK"/>
    <property type="match status" value="1"/>
</dbReference>
<dbReference type="SUPFAM" id="SSF53067">
    <property type="entry name" value="Actin-like ATPase domain"/>
    <property type="match status" value="1"/>
</dbReference>
<dbReference type="PANTHER" id="PTHR18964">
    <property type="entry name" value="ROK (REPRESSOR, ORF, KINASE) FAMILY"/>
    <property type="match status" value="1"/>
</dbReference>
<feature type="region of interest" description="Disordered" evidence="2">
    <location>
        <begin position="1"/>
        <end position="24"/>
    </location>
</feature>
<gene>
    <name evidence="3" type="ORF">RVF87_19455</name>
</gene>
<dbReference type="Proteomes" id="UP001479933">
    <property type="component" value="Chromosome"/>
</dbReference>
<reference evidence="3 4" key="1">
    <citation type="journal article" date="2023" name="Virus Evol.">
        <title>Computational host range prediction-The good, the bad, and the ugly.</title>
        <authorList>
            <person name="Howell A.A."/>
            <person name="Versoza C.J."/>
            <person name="Pfeifer S.P."/>
        </authorList>
    </citation>
    <scope>NUCLEOTIDE SEQUENCE [LARGE SCALE GENOMIC DNA]</scope>
    <source>
        <strain evidence="3 4">1610/1b</strain>
    </source>
</reference>
<keyword evidence="4" id="KW-1185">Reference proteome</keyword>